<organism evidence="1 2">
    <name type="scientific">Plakobranchus ocellatus</name>
    <dbReference type="NCBI Taxonomy" id="259542"/>
    <lineage>
        <taxon>Eukaryota</taxon>
        <taxon>Metazoa</taxon>
        <taxon>Spiralia</taxon>
        <taxon>Lophotrochozoa</taxon>
        <taxon>Mollusca</taxon>
        <taxon>Gastropoda</taxon>
        <taxon>Heterobranchia</taxon>
        <taxon>Euthyneura</taxon>
        <taxon>Panpulmonata</taxon>
        <taxon>Sacoglossa</taxon>
        <taxon>Placobranchoidea</taxon>
        <taxon>Plakobranchidae</taxon>
        <taxon>Plakobranchus</taxon>
    </lineage>
</organism>
<evidence type="ECO:0000313" key="2">
    <source>
        <dbReference type="Proteomes" id="UP000735302"/>
    </source>
</evidence>
<comment type="caution">
    <text evidence="1">The sequence shown here is derived from an EMBL/GenBank/DDBJ whole genome shotgun (WGS) entry which is preliminary data.</text>
</comment>
<keyword evidence="2" id="KW-1185">Reference proteome</keyword>
<reference evidence="1 2" key="1">
    <citation type="journal article" date="2021" name="Elife">
        <title>Chloroplast acquisition without the gene transfer in kleptoplastic sea slugs, Plakobranchus ocellatus.</title>
        <authorList>
            <person name="Maeda T."/>
            <person name="Takahashi S."/>
            <person name="Yoshida T."/>
            <person name="Shimamura S."/>
            <person name="Takaki Y."/>
            <person name="Nagai Y."/>
            <person name="Toyoda A."/>
            <person name="Suzuki Y."/>
            <person name="Arimoto A."/>
            <person name="Ishii H."/>
            <person name="Satoh N."/>
            <person name="Nishiyama T."/>
            <person name="Hasebe M."/>
            <person name="Maruyama T."/>
            <person name="Minagawa J."/>
            <person name="Obokata J."/>
            <person name="Shigenobu S."/>
        </authorList>
    </citation>
    <scope>NUCLEOTIDE SEQUENCE [LARGE SCALE GENOMIC DNA]</scope>
</reference>
<accession>A0AAV4DV72</accession>
<gene>
    <name evidence="1" type="ORF">PoB_007456000</name>
</gene>
<dbReference type="AlphaFoldDB" id="A0AAV4DV72"/>
<name>A0AAV4DV72_9GAST</name>
<dbReference type="EMBL" id="BLXT01008368">
    <property type="protein sequence ID" value="GFO48055.1"/>
    <property type="molecule type" value="Genomic_DNA"/>
</dbReference>
<evidence type="ECO:0000313" key="1">
    <source>
        <dbReference type="EMBL" id="GFO48055.1"/>
    </source>
</evidence>
<proteinExistence type="predicted"/>
<sequence length="126" mass="14327">MSGTRIGSEQITGQARFRRCWRQTNPNNADSSCGILSQLLEDPRSNYLAKSDSITSNIRKSKCSRKLKVRQKTIVPERQTKTSPKLAGFQPDATFAFRTWSVLQRQVWPTLAHSGPVRAQHVNERE</sequence>
<dbReference type="Proteomes" id="UP000735302">
    <property type="component" value="Unassembled WGS sequence"/>
</dbReference>
<protein>
    <submittedName>
        <fullName evidence="1">Uncharacterized protein</fullName>
    </submittedName>
</protein>